<evidence type="ECO:0000256" key="6">
    <source>
        <dbReference type="ARBA" id="ARBA00022833"/>
    </source>
</evidence>
<feature type="domain" description="Peptidase M43 pregnancy-associated plasma-A" evidence="10">
    <location>
        <begin position="274"/>
        <end position="358"/>
    </location>
</feature>
<keyword evidence="6" id="KW-0862">Zinc</keyword>
<dbReference type="STRING" id="205917.A0A4Y9ZCS1"/>
<gene>
    <name evidence="11" type="ORF">EVG20_g1043</name>
</gene>
<evidence type="ECO:0000313" key="11">
    <source>
        <dbReference type="EMBL" id="TFY71960.1"/>
    </source>
</evidence>
<comment type="similarity">
    <text evidence="1">Belongs to the peptidase M43B family.</text>
</comment>
<feature type="region of interest" description="Disordered" evidence="9">
    <location>
        <begin position="300"/>
        <end position="322"/>
    </location>
</feature>
<keyword evidence="8" id="KW-1015">Disulfide bond</keyword>
<sequence>MQDDESRRDAVPMWLDLCGNHWHPAHMLFIIHPLPTASIFQDALATRTHQVRYTDEPSFWTPFSITGILSSPSSVSATSARAHPVLIPLYFTMFFRAGLALLLGSASVLAGPVNTTIHQRTCGTSISDERLIAAEKHFAANKVEAFTTEAAAAATVDVWFHVISEDSTQAGGNLPDSLIADQITALNEGYSGSGLSFTLANTTRTVNKDWFNNLGPDTSSQTTMKNQLRQGGASTLNLYSVGFVTGDGEGLLGYSTFPSDYSSNPKDDGVVFLFSSTVTHEVGHWVGLYHTFQGGCSSSGDQVSDTPAEASPASGCPTGRDTCSSSGVDPIHNFMDYSYDSCMNQFTAGQITRFKSQLRTYRGISL</sequence>
<comment type="caution">
    <text evidence="11">The sequence shown here is derived from an EMBL/GenBank/DDBJ whole genome shotgun (WGS) entry which is preliminary data.</text>
</comment>
<dbReference type="GO" id="GO:0006508">
    <property type="term" value="P:proteolysis"/>
    <property type="evidence" value="ECO:0007669"/>
    <property type="project" value="UniProtKB-KW"/>
</dbReference>
<dbReference type="InterPro" id="IPR008754">
    <property type="entry name" value="Peptidase_M43"/>
</dbReference>
<evidence type="ECO:0000256" key="1">
    <source>
        <dbReference type="ARBA" id="ARBA00008721"/>
    </source>
</evidence>
<dbReference type="GO" id="GO:0046872">
    <property type="term" value="F:metal ion binding"/>
    <property type="evidence" value="ECO:0007669"/>
    <property type="project" value="UniProtKB-KW"/>
</dbReference>
<dbReference type="CDD" id="cd04275">
    <property type="entry name" value="ZnMc_pappalysin_like"/>
    <property type="match status" value="1"/>
</dbReference>
<name>A0A4Y9ZCS1_9AGAM</name>
<proteinExistence type="inferred from homology"/>
<dbReference type="Pfam" id="PF05572">
    <property type="entry name" value="Peptidase_M43"/>
    <property type="match status" value="1"/>
</dbReference>
<dbReference type="OrthoDB" id="536211at2759"/>
<keyword evidence="4" id="KW-0732">Signal</keyword>
<dbReference type="AlphaFoldDB" id="A0A4Y9ZCS1"/>
<evidence type="ECO:0000313" key="12">
    <source>
        <dbReference type="Proteomes" id="UP000298327"/>
    </source>
</evidence>
<evidence type="ECO:0000256" key="8">
    <source>
        <dbReference type="ARBA" id="ARBA00023157"/>
    </source>
</evidence>
<dbReference type="InterPro" id="IPR024079">
    <property type="entry name" value="MetalloPept_cat_dom_sf"/>
</dbReference>
<evidence type="ECO:0000259" key="10">
    <source>
        <dbReference type="Pfam" id="PF05572"/>
    </source>
</evidence>
<dbReference type="EMBL" id="SEOQ01000030">
    <property type="protein sequence ID" value="TFY71960.1"/>
    <property type="molecule type" value="Genomic_DNA"/>
</dbReference>
<evidence type="ECO:0000256" key="9">
    <source>
        <dbReference type="SAM" id="MobiDB-lite"/>
    </source>
</evidence>
<evidence type="ECO:0000256" key="4">
    <source>
        <dbReference type="ARBA" id="ARBA00022729"/>
    </source>
</evidence>
<accession>A0A4Y9ZCS1</accession>
<evidence type="ECO:0000256" key="7">
    <source>
        <dbReference type="ARBA" id="ARBA00023049"/>
    </source>
</evidence>
<evidence type="ECO:0000256" key="5">
    <source>
        <dbReference type="ARBA" id="ARBA00022801"/>
    </source>
</evidence>
<dbReference type="PANTHER" id="PTHR47466">
    <property type="match status" value="1"/>
</dbReference>
<protein>
    <recommendedName>
        <fullName evidence="10">Peptidase M43 pregnancy-associated plasma-A domain-containing protein</fullName>
    </recommendedName>
</protein>
<dbReference type="Gene3D" id="3.40.390.10">
    <property type="entry name" value="Collagenase (Catalytic Domain)"/>
    <property type="match status" value="1"/>
</dbReference>
<evidence type="ECO:0000256" key="3">
    <source>
        <dbReference type="ARBA" id="ARBA00022723"/>
    </source>
</evidence>
<keyword evidence="7" id="KW-0482">Metalloprotease</keyword>
<dbReference type="PANTHER" id="PTHR47466:SF1">
    <property type="entry name" value="METALLOPROTEASE MEP1 (AFU_ORTHOLOGUE AFUA_1G07730)-RELATED"/>
    <property type="match status" value="1"/>
</dbReference>
<evidence type="ECO:0000256" key="2">
    <source>
        <dbReference type="ARBA" id="ARBA00022670"/>
    </source>
</evidence>
<keyword evidence="3" id="KW-0479">Metal-binding</keyword>
<dbReference type="Proteomes" id="UP000298327">
    <property type="component" value="Unassembled WGS sequence"/>
</dbReference>
<keyword evidence="12" id="KW-1185">Reference proteome</keyword>
<organism evidence="11 12">
    <name type="scientific">Dentipellis fragilis</name>
    <dbReference type="NCBI Taxonomy" id="205917"/>
    <lineage>
        <taxon>Eukaryota</taxon>
        <taxon>Fungi</taxon>
        <taxon>Dikarya</taxon>
        <taxon>Basidiomycota</taxon>
        <taxon>Agaricomycotina</taxon>
        <taxon>Agaricomycetes</taxon>
        <taxon>Russulales</taxon>
        <taxon>Hericiaceae</taxon>
        <taxon>Dentipellis</taxon>
    </lineage>
</organism>
<keyword evidence="2" id="KW-0645">Protease</keyword>
<keyword evidence="5" id="KW-0378">Hydrolase</keyword>
<dbReference type="SUPFAM" id="SSF55486">
    <property type="entry name" value="Metalloproteases ('zincins'), catalytic domain"/>
    <property type="match status" value="1"/>
</dbReference>
<reference evidence="11 12" key="1">
    <citation type="submission" date="2019-02" db="EMBL/GenBank/DDBJ databases">
        <title>Genome sequencing of the rare red list fungi Dentipellis fragilis.</title>
        <authorList>
            <person name="Buettner E."/>
            <person name="Kellner H."/>
        </authorList>
    </citation>
    <scope>NUCLEOTIDE SEQUENCE [LARGE SCALE GENOMIC DNA]</scope>
    <source>
        <strain evidence="11 12">DSM 105465</strain>
    </source>
</reference>
<dbReference type="GO" id="GO:0008237">
    <property type="term" value="F:metallopeptidase activity"/>
    <property type="evidence" value="ECO:0007669"/>
    <property type="project" value="UniProtKB-KW"/>
</dbReference>